<dbReference type="RefSeq" id="WP_219791161.1">
    <property type="nucleotide sequence ID" value="NZ_JAHYCA010000002.1"/>
</dbReference>
<protein>
    <submittedName>
        <fullName evidence="2">Polymer-forming cytoskeletal protein</fullName>
    </submittedName>
</protein>
<dbReference type="PANTHER" id="PTHR35024">
    <property type="entry name" value="HYPOTHETICAL CYTOSOLIC PROTEIN"/>
    <property type="match status" value="1"/>
</dbReference>
<sequence length="192" mass="19992">MGIQTWLILLGVVSMTLIVWDGGRRKRKRLVAGVTREAPLPASALSEPVAEAARVEPPAFVRLPQDPEGSRIGMATRVTGSLTARELVVVKGSIEGAVIAQDHPVMVTMSGSVSAYLEGLQVSIDGHVAGMIKAADKVTLLSRACVKGTVEAGHLECIAGARIRGEVMPFGGLPLVAGTKAEPGLPCPLHSC</sequence>
<evidence type="ECO:0000313" key="2">
    <source>
        <dbReference type="EMBL" id="MBW6390822.1"/>
    </source>
</evidence>
<evidence type="ECO:0000313" key="3">
    <source>
        <dbReference type="Proteomes" id="UP000769617"/>
    </source>
</evidence>
<dbReference type="Pfam" id="PF04519">
    <property type="entry name" value="Bactofilin"/>
    <property type="match status" value="1"/>
</dbReference>
<accession>A0ABS6ZL77</accession>
<dbReference type="PANTHER" id="PTHR35024:SF4">
    <property type="entry name" value="POLYMER-FORMING CYTOSKELETAL PROTEIN"/>
    <property type="match status" value="1"/>
</dbReference>
<dbReference type="InterPro" id="IPR007607">
    <property type="entry name" value="BacA/B"/>
</dbReference>
<dbReference type="Proteomes" id="UP000769617">
    <property type="component" value="Unassembled WGS sequence"/>
</dbReference>
<comment type="similarity">
    <text evidence="1">Belongs to the bactofilin family.</text>
</comment>
<dbReference type="EMBL" id="JAHYCA010000002">
    <property type="protein sequence ID" value="MBW6390822.1"/>
    <property type="molecule type" value="Genomic_DNA"/>
</dbReference>
<proteinExistence type="inferred from homology"/>
<name>A0ABS6ZL77_9GAMM</name>
<reference evidence="2 3" key="1">
    <citation type="submission" date="2021-07" db="EMBL/GenBank/DDBJ databases">
        <authorList>
            <person name="So Y."/>
        </authorList>
    </citation>
    <scope>NUCLEOTIDE SEQUENCE [LARGE SCALE GENOMIC DNA]</scope>
    <source>
        <strain evidence="2 3">Y3S6</strain>
    </source>
</reference>
<organism evidence="2 3">
    <name type="scientific">Billgrantia antri</name>
    <dbReference type="NCBI Taxonomy" id="2846777"/>
    <lineage>
        <taxon>Bacteria</taxon>
        <taxon>Pseudomonadati</taxon>
        <taxon>Pseudomonadota</taxon>
        <taxon>Gammaproteobacteria</taxon>
        <taxon>Oceanospirillales</taxon>
        <taxon>Halomonadaceae</taxon>
        <taxon>Billgrantia</taxon>
    </lineage>
</organism>
<evidence type="ECO:0000256" key="1">
    <source>
        <dbReference type="ARBA" id="ARBA00044755"/>
    </source>
</evidence>
<comment type="caution">
    <text evidence="2">The sequence shown here is derived from an EMBL/GenBank/DDBJ whole genome shotgun (WGS) entry which is preliminary data.</text>
</comment>
<gene>
    <name evidence="2" type="ORF">KPL81_06550</name>
</gene>
<keyword evidence="3" id="KW-1185">Reference proteome</keyword>